<dbReference type="HOGENOM" id="CLU_071269_3_1_7"/>
<name>E7ACU8_HELFC</name>
<keyword evidence="3" id="KW-1185">Reference proteome</keyword>
<dbReference type="Pfam" id="PF01755">
    <property type="entry name" value="Glyco_transf_25"/>
    <property type="match status" value="1"/>
</dbReference>
<evidence type="ECO:0000313" key="3">
    <source>
        <dbReference type="Proteomes" id="UP000007934"/>
    </source>
</evidence>
<dbReference type="AlphaFoldDB" id="E7ACU8"/>
<reference evidence="2 3" key="1">
    <citation type="journal article" date="2011" name="Genome Biol. Evol.">
        <title>Comparative whole genome sequence analysis of the carcinogenic bacterial model pathogen Helicobacter felis.</title>
        <authorList>
            <person name="Arnold I.C."/>
            <person name="Zigova Z."/>
            <person name="Holden M."/>
            <person name="Lawley T.D."/>
            <person name="Rad R."/>
            <person name="Dougan G."/>
            <person name="Falkow S."/>
            <person name="Bentley S.D."/>
            <person name="Muller A."/>
        </authorList>
    </citation>
    <scope>NUCLEOTIDE SEQUENCE [LARGE SCALE GENOMIC DNA]</scope>
    <source>
        <strain evidence="3">ATCC 49179 / CCUG 28539 / NCTC 12436 / CS1</strain>
    </source>
</reference>
<dbReference type="EMBL" id="FQ670179">
    <property type="protein sequence ID" value="CBY82278.1"/>
    <property type="molecule type" value="Genomic_DNA"/>
</dbReference>
<dbReference type="STRING" id="936155.HFELIS_01940"/>
<evidence type="ECO:0000313" key="2">
    <source>
        <dbReference type="EMBL" id="CBY82278.1"/>
    </source>
</evidence>
<dbReference type="RefSeq" id="WP_013468650.1">
    <property type="nucleotide sequence ID" value="NC_014810.2"/>
</dbReference>
<dbReference type="eggNOG" id="COG3306">
    <property type="taxonomic scope" value="Bacteria"/>
</dbReference>
<evidence type="ECO:0000259" key="1">
    <source>
        <dbReference type="Pfam" id="PF01755"/>
    </source>
</evidence>
<accession>E7ACU8</accession>
<dbReference type="GeneID" id="36134946"/>
<dbReference type="GO" id="GO:0016757">
    <property type="term" value="F:glycosyltransferase activity"/>
    <property type="evidence" value="ECO:0007669"/>
    <property type="project" value="UniProtKB-KW"/>
</dbReference>
<feature type="domain" description="Glycosyl transferase family 25" evidence="1">
    <location>
        <begin position="27"/>
        <end position="207"/>
    </location>
</feature>
<proteinExistence type="predicted"/>
<dbReference type="InterPro" id="IPR002654">
    <property type="entry name" value="Glyco_trans_25"/>
</dbReference>
<gene>
    <name evidence="2" type="ordered locus">Hfelis_01940</name>
</gene>
<protein>
    <submittedName>
        <fullName evidence="2">Beta-1,4-galactosyltransferase</fullName>
    </submittedName>
</protein>
<sequence>MRIFIIHLSKATCTQWGLKERNIEGLLQSLEQNKHPVEVFEAIYSQTSEGLHPLVAKHLHPFFIHPSVQASTPKNWLSYLQACWYAFQQEGVPMSLGELGCFASHYALWQRCVALQEPICILEDDIALEPHFVENLDYIESYIPRLHWVRLMHLFDYPLETTPILGVFEIKPFTWGSGTQGYIITPKAASKFLKASQKWVMPVDCVMENTYLHGVKNYVIKPFVIRENSTTGNITRDRNVTCPAPLRFFKKLHPYYVRFQQRK</sequence>
<dbReference type="CDD" id="cd06532">
    <property type="entry name" value="Glyco_transf_25"/>
    <property type="match status" value="1"/>
</dbReference>
<organism evidence="2 3">
    <name type="scientific">Helicobacter felis (strain ATCC 49179 / CCUG 28539 / NCTC 12436 / CS1)</name>
    <dbReference type="NCBI Taxonomy" id="936155"/>
    <lineage>
        <taxon>Bacteria</taxon>
        <taxon>Pseudomonadati</taxon>
        <taxon>Campylobacterota</taxon>
        <taxon>Epsilonproteobacteria</taxon>
        <taxon>Campylobacterales</taxon>
        <taxon>Helicobacteraceae</taxon>
        <taxon>Helicobacter</taxon>
    </lineage>
</organism>
<dbReference type="KEGG" id="hfe:HFELIS_01940"/>
<dbReference type="Proteomes" id="UP000007934">
    <property type="component" value="Chromosome"/>
</dbReference>
<dbReference type="OrthoDB" id="1100027at2"/>